<accession>A0A382RZ37</accession>
<evidence type="ECO:0000313" key="1">
    <source>
        <dbReference type="EMBL" id="SVD02964.1"/>
    </source>
</evidence>
<proteinExistence type="predicted"/>
<reference evidence="1" key="1">
    <citation type="submission" date="2018-05" db="EMBL/GenBank/DDBJ databases">
        <authorList>
            <person name="Lanie J.A."/>
            <person name="Ng W.-L."/>
            <person name="Kazmierczak K.M."/>
            <person name="Andrzejewski T.M."/>
            <person name="Davidsen T.M."/>
            <person name="Wayne K.J."/>
            <person name="Tettelin H."/>
            <person name="Glass J.I."/>
            <person name="Rusch D."/>
            <person name="Podicherti R."/>
            <person name="Tsui H.-C.T."/>
            <person name="Winkler M.E."/>
        </authorList>
    </citation>
    <scope>NUCLEOTIDE SEQUENCE</scope>
</reference>
<dbReference type="EMBL" id="UINC01125261">
    <property type="protein sequence ID" value="SVD02964.1"/>
    <property type="molecule type" value="Genomic_DNA"/>
</dbReference>
<name>A0A382RZ37_9ZZZZ</name>
<dbReference type="AlphaFoldDB" id="A0A382RZ37"/>
<gene>
    <name evidence="1" type="ORF">METZ01_LOCUS355818</name>
</gene>
<sequence>MLFFIKKSNTGADSPGSITRLPSLVLINQI</sequence>
<organism evidence="1">
    <name type="scientific">marine metagenome</name>
    <dbReference type="NCBI Taxonomy" id="408172"/>
    <lineage>
        <taxon>unclassified sequences</taxon>
        <taxon>metagenomes</taxon>
        <taxon>ecological metagenomes</taxon>
    </lineage>
</organism>
<protein>
    <submittedName>
        <fullName evidence="1">Uncharacterized protein</fullName>
    </submittedName>
</protein>